<accession>A0ABD1ZHL3</accession>
<dbReference type="EMBL" id="JBHFFA010000001">
    <property type="protein sequence ID" value="KAL2650815.1"/>
    <property type="molecule type" value="Genomic_DNA"/>
</dbReference>
<dbReference type="AlphaFoldDB" id="A0ABD1ZHL3"/>
<organism evidence="1 2">
    <name type="scientific">Riccia fluitans</name>
    <dbReference type="NCBI Taxonomy" id="41844"/>
    <lineage>
        <taxon>Eukaryota</taxon>
        <taxon>Viridiplantae</taxon>
        <taxon>Streptophyta</taxon>
        <taxon>Embryophyta</taxon>
        <taxon>Marchantiophyta</taxon>
        <taxon>Marchantiopsida</taxon>
        <taxon>Marchantiidae</taxon>
        <taxon>Marchantiales</taxon>
        <taxon>Ricciaceae</taxon>
        <taxon>Riccia</taxon>
    </lineage>
</organism>
<evidence type="ECO:0000313" key="1">
    <source>
        <dbReference type="EMBL" id="KAL2650815.1"/>
    </source>
</evidence>
<name>A0ABD1ZHL3_9MARC</name>
<keyword evidence="2" id="KW-1185">Reference proteome</keyword>
<gene>
    <name evidence="1" type="ORF">R1flu_018943</name>
</gene>
<sequence length="111" mass="12955">MVDLRVLGQVNSRDEDAKEVLHKRLRGRCIVLWVYTASEARDDEIDHYVRGGSAQFPRYTREKFPELVGTVESNRKKLKRVRMTPTKDDLPTNPFQYLSFPGNKKVEVLTF</sequence>
<comment type="caution">
    <text evidence="1">The sequence shown here is derived from an EMBL/GenBank/DDBJ whole genome shotgun (WGS) entry which is preliminary data.</text>
</comment>
<reference evidence="1 2" key="1">
    <citation type="submission" date="2024-09" db="EMBL/GenBank/DDBJ databases">
        <title>Chromosome-scale assembly of Riccia fluitans.</title>
        <authorList>
            <person name="Paukszto L."/>
            <person name="Sawicki J."/>
            <person name="Karawczyk K."/>
            <person name="Piernik-Szablinska J."/>
            <person name="Szczecinska M."/>
            <person name="Mazdziarz M."/>
        </authorList>
    </citation>
    <scope>NUCLEOTIDE SEQUENCE [LARGE SCALE GENOMIC DNA]</scope>
    <source>
        <strain evidence="1">Rf_01</strain>
        <tissue evidence="1">Aerial parts of the thallus</tissue>
    </source>
</reference>
<dbReference type="Proteomes" id="UP001605036">
    <property type="component" value="Unassembled WGS sequence"/>
</dbReference>
<proteinExistence type="predicted"/>
<evidence type="ECO:0000313" key="2">
    <source>
        <dbReference type="Proteomes" id="UP001605036"/>
    </source>
</evidence>
<protein>
    <submittedName>
        <fullName evidence="1">Uncharacterized protein</fullName>
    </submittedName>
</protein>